<feature type="domain" description="Radical SAM core" evidence="7">
    <location>
        <begin position="1"/>
        <end position="213"/>
    </location>
</feature>
<dbReference type="InterPro" id="IPR058240">
    <property type="entry name" value="rSAM_sf"/>
</dbReference>
<dbReference type="PROSITE" id="PS51918">
    <property type="entry name" value="RADICAL_SAM"/>
    <property type="match status" value="1"/>
</dbReference>
<dbReference type="PANTHER" id="PTHR11228:SF7">
    <property type="entry name" value="PQQA PEPTIDE CYCLASE"/>
    <property type="match status" value="1"/>
</dbReference>
<evidence type="ECO:0000256" key="4">
    <source>
        <dbReference type="ARBA" id="ARBA00022723"/>
    </source>
</evidence>
<dbReference type="SFLD" id="SFLDS00029">
    <property type="entry name" value="Radical_SAM"/>
    <property type="match status" value="1"/>
</dbReference>
<dbReference type="InterPro" id="IPR023885">
    <property type="entry name" value="4Fe4S-binding_SPASM_dom"/>
</dbReference>
<dbReference type="EMBL" id="GG770383">
    <property type="protein sequence ID" value="EFG28195.2"/>
    <property type="molecule type" value="Genomic_DNA"/>
</dbReference>
<keyword evidence="3" id="KW-0949">S-adenosyl-L-methionine</keyword>
<comment type="cofactor">
    <cofactor evidence="1">
        <name>[4Fe-4S] cluster</name>
        <dbReference type="ChEBI" id="CHEBI:49883"/>
    </cofactor>
</comment>
<evidence type="ECO:0000256" key="5">
    <source>
        <dbReference type="ARBA" id="ARBA00023004"/>
    </source>
</evidence>
<evidence type="ECO:0000313" key="8">
    <source>
        <dbReference type="EMBL" id="EFG28195.2"/>
    </source>
</evidence>
<dbReference type="Pfam" id="PF04055">
    <property type="entry name" value="Radical_SAM"/>
    <property type="match status" value="1"/>
</dbReference>
<dbReference type="InterPro" id="IPR017200">
    <property type="entry name" value="PqqE-like"/>
</dbReference>
<dbReference type="CDD" id="cd01335">
    <property type="entry name" value="Radical_SAM"/>
    <property type="match status" value="1"/>
</dbReference>
<dbReference type="NCBIfam" id="TIGR04085">
    <property type="entry name" value="rSAM_more_4Fe4S"/>
    <property type="match status" value="1"/>
</dbReference>
<reference evidence="8 9" key="1">
    <citation type="submission" date="2010-03" db="EMBL/GenBank/DDBJ databases">
        <title>The Genome Sequence of Fusobacterium sp. 1_1_41FAA.</title>
        <authorList>
            <consortium name="The Broad Institute Genome Sequencing Platform"/>
            <person name="Ward D."/>
            <person name="Earl A."/>
            <person name="Feldgarden M."/>
            <person name="Gevers D."/>
            <person name="Young S.K."/>
            <person name="Zeng Q."/>
            <person name="Koehrsen M."/>
            <person name="Alvarado L."/>
            <person name="Berlin A."/>
            <person name="Borenstein D."/>
            <person name="Chapman S."/>
            <person name="Chen Z."/>
            <person name="Engels R."/>
            <person name="Freedman E."/>
            <person name="Gellesch M."/>
            <person name="Goldberg J."/>
            <person name="Griggs A."/>
            <person name="Gujja S."/>
            <person name="Heilman E."/>
            <person name="Heiman D."/>
            <person name="Hepburn T."/>
            <person name="Howarth C."/>
            <person name="Jen D."/>
            <person name="Larson L."/>
            <person name="Mehta T."/>
            <person name="Park D."/>
            <person name="Pearson M."/>
            <person name="Richards J."/>
            <person name="Roberts A."/>
            <person name="Saif S."/>
            <person name="Shea T."/>
            <person name="Shenoy N."/>
            <person name="Sisk P."/>
            <person name="Stolte C."/>
            <person name="Sykes S."/>
            <person name="Walk T."/>
            <person name="White J."/>
            <person name="Yandava C."/>
            <person name="Strauss J.C."/>
            <person name="Ambrose C.E."/>
            <person name="Allen-Vercoe E."/>
            <person name="Haas B."/>
            <person name="Henn M.R."/>
            <person name="Nusbaum C."/>
            <person name="Birren B."/>
        </authorList>
    </citation>
    <scope>NUCLEOTIDE SEQUENCE [LARGE SCALE GENOMIC DNA]</scope>
    <source>
        <strain evidence="8 9">1_1_41FAA</strain>
    </source>
</reference>
<dbReference type="InterPro" id="IPR007197">
    <property type="entry name" value="rSAM"/>
</dbReference>
<dbReference type="PIRSF" id="PIRSF037420">
    <property type="entry name" value="PQQ_syn_pqqE"/>
    <property type="match status" value="1"/>
</dbReference>
<dbReference type="SFLD" id="SFLDG01067">
    <property type="entry name" value="SPASM/twitch_domain_containing"/>
    <property type="match status" value="1"/>
</dbReference>
<evidence type="ECO:0000256" key="3">
    <source>
        <dbReference type="ARBA" id="ARBA00022691"/>
    </source>
</evidence>
<dbReference type="PANTHER" id="PTHR11228">
    <property type="entry name" value="RADICAL SAM DOMAIN PROTEIN"/>
    <property type="match status" value="1"/>
</dbReference>
<dbReference type="RefSeq" id="WP_008821453.1">
    <property type="nucleotide sequence ID" value="NZ_GG770383.1"/>
</dbReference>
<dbReference type="Gene3D" id="3.20.20.70">
    <property type="entry name" value="Aldolase class I"/>
    <property type="match status" value="1"/>
</dbReference>
<dbReference type="GO" id="GO:0051539">
    <property type="term" value="F:4 iron, 4 sulfur cluster binding"/>
    <property type="evidence" value="ECO:0007669"/>
    <property type="project" value="UniProtKB-KW"/>
</dbReference>
<dbReference type="Pfam" id="PF13186">
    <property type="entry name" value="SPASM"/>
    <property type="match status" value="1"/>
</dbReference>
<keyword evidence="4" id="KW-0479">Metal-binding</keyword>
<protein>
    <submittedName>
        <fullName evidence="8">Radical SAM domain-containing protein</fullName>
    </submittedName>
</protein>
<keyword evidence="5" id="KW-0408">Iron</keyword>
<sequence>MRIYLLITNRCNLKCSMCIRDNQHEKDMNFEDFKNIFEKRDTSNTEIVITGGEPTLNLEFVKFIEYSSTKFKKVLIATNGVFNQYIKNIKNIKNIIFQISLDGNENIHNQIRGGKIFNNILETIKELEKYDLEYCIASVVGEDNYETIFELIPVLNKLKKMKYWKLSYKMPFGSAKKSDLLSSEKWNKFVDKILDIVEFRLSIKKIFPLELYDKYFDKLSSNNRCFNCGSGKEKVYIYPNFNVYPCTCLTDFCIGNIKDESLEDIIKGMSNKNFYNYNILENSICNQCKYKNFCNGGCMGMSYNILGKLGLGDIRCPIVKKYYEEKCILF</sequence>
<dbReference type="Proteomes" id="UP000003964">
    <property type="component" value="Unassembled WGS sequence"/>
</dbReference>
<proteinExistence type="predicted"/>
<dbReference type="SFLD" id="SFLDG01386">
    <property type="entry name" value="main_SPASM_domain-containing"/>
    <property type="match status" value="1"/>
</dbReference>
<organism evidence="8 9">
    <name type="scientific">Fusobacterium periodonticum 1_1_41FAA</name>
    <dbReference type="NCBI Taxonomy" id="469621"/>
    <lineage>
        <taxon>Bacteria</taxon>
        <taxon>Fusobacteriati</taxon>
        <taxon>Fusobacteriota</taxon>
        <taxon>Fusobacteriia</taxon>
        <taxon>Fusobacteriales</taxon>
        <taxon>Fusobacteriaceae</taxon>
        <taxon>Fusobacterium</taxon>
    </lineage>
</organism>
<gene>
    <name evidence="8" type="ORF">HMPREF0400_01534</name>
</gene>
<keyword evidence="2" id="KW-0004">4Fe-4S</keyword>
<evidence type="ECO:0000256" key="1">
    <source>
        <dbReference type="ARBA" id="ARBA00001966"/>
    </source>
</evidence>
<dbReference type="SUPFAM" id="SSF102114">
    <property type="entry name" value="Radical SAM enzymes"/>
    <property type="match status" value="1"/>
</dbReference>
<accession>D6LIG9</accession>
<evidence type="ECO:0000256" key="6">
    <source>
        <dbReference type="ARBA" id="ARBA00023014"/>
    </source>
</evidence>
<dbReference type="AlphaFoldDB" id="D6LIG9"/>
<dbReference type="InterPro" id="IPR013785">
    <property type="entry name" value="Aldolase_TIM"/>
</dbReference>
<evidence type="ECO:0000313" key="9">
    <source>
        <dbReference type="Proteomes" id="UP000003964"/>
    </source>
</evidence>
<dbReference type="GO" id="GO:0003824">
    <property type="term" value="F:catalytic activity"/>
    <property type="evidence" value="ECO:0007669"/>
    <property type="project" value="InterPro"/>
</dbReference>
<evidence type="ECO:0000259" key="7">
    <source>
        <dbReference type="PROSITE" id="PS51918"/>
    </source>
</evidence>
<evidence type="ECO:0000256" key="2">
    <source>
        <dbReference type="ARBA" id="ARBA00022485"/>
    </source>
</evidence>
<name>D6LIG9_9FUSO</name>
<dbReference type="GO" id="GO:0046872">
    <property type="term" value="F:metal ion binding"/>
    <property type="evidence" value="ECO:0007669"/>
    <property type="project" value="UniProtKB-KW"/>
</dbReference>
<keyword evidence="6" id="KW-0411">Iron-sulfur</keyword>
<dbReference type="InterPro" id="IPR050377">
    <property type="entry name" value="Radical_SAM_PqqE_MftC-like"/>
</dbReference>